<evidence type="ECO:0000259" key="8">
    <source>
        <dbReference type="Pfam" id="PF01850"/>
    </source>
</evidence>
<dbReference type="OrthoDB" id="9815354at2"/>
<gene>
    <name evidence="9" type="ordered locus">Cag_1777</name>
</gene>
<dbReference type="AlphaFoldDB" id="Q3APP7"/>
<dbReference type="EMBL" id="CP000108">
    <property type="protein sequence ID" value="ABB29028.1"/>
    <property type="molecule type" value="Genomic_DNA"/>
</dbReference>
<dbReference type="eggNOG" id="COG1487">
    <property type="taxonomic scope" value="Bacteria"/>
</dbReference>
<dbReference type="GO" id="GO:0046872">
    <property type="term" value="F:metal ion binding"/>
    <property type="evidence" value="ECO:0007669"/>
    <property type="project" value="UniProtKB-KW"/>
</dbReference>
<dbReference type="PANTHER" id="PTHR33653">
    <property type="entry name" value="RIBONUCLEASE VAPC2"/>
    <property type="match status" value="1"/>
</dbReference>
<evidence type="ECO:0000256" key="2">
    <source>
        <dbReference type="ARBA" id="ARBA00022649"/>
    </source>
</evidence>
<reference evidence="9" key="1">
    <citation type="submission" date="2005-08" db="EMBL/GenBank/DDBJ databases">
        <title>Complete sequence of Chlorobium chlorochromatii CaD3.</title>
        <authorList>
            <person name="Copeland A."/>
            <person name="Lucas S."/>
            <person name="Lapidus A."/>
            <person name="Barry K."/>
            <person name="Detter J.C."/>
            <person name="Glavina T."/>
            <person name="Hammon N."/>
            <person name="Israni S."/>
            <person name="Pitluck S."/>
            <person name="Bryant D."/>
            <person name="Schmutz J."/>
            <person name="Larimer F."/>
            <person name="Land M."/>
            <person name="Kyrpides N."/>
            <person name="Ivanova N."/>
            <person name="Richardson P."/>
        </authorList>
    </citation>
    <scope>NUCLEOTIDE SEQUENCE [LARGE SCALE GENOMIC DNA]</scope>
    <source>
        <strain evidence="9">CaD3</strain>
    </source>
</reference>
<evidence type="ECO:0000256" key="1">
    <source>
        <dbReference type="ARBA" id="ARBA00001946"/>
    </source>
</evidence>
<evidence type="ECO:0000256" key="3">
    <source>
        <dbReference type="ARBA" id="ARBA00022722"/>
    </source>
</evidence>
<comment type="cofactor">
    <cofactor evidence="1">
        <name>Mg(2+)</name>
        <dbReference type="ChEBI" id="CHEBI:18420"/>
    </cofactor>
</comment>
<dbReference type="InterPro" id="IPR029060">
    <property type="entry name" value="PIN-like_dom_sf"/>
</dbReference>
<feature type="domain" description="PIN" evidence="8">
    <location>
        <begin position="6"/>
        <end position="125"/>
    </location>
</feature>
<organism evidence="9">
    <name type="scientific">Chlorobium chlorochromatii (strain CaD3)</name>
    <dbReference type="NCBI Taxonomy" id="340177"/>
    <lineage>
        <taxon>Bacteria</taxon>
        <taxon>Pseudomonadati</taxon>
        <taxon>Chlorobiota</taxon>
        <taxon>Chlorobiia</taxon>
        <taxon>Chlorobiales</taxon>
        <taxon>Chlorobiaceae</taxon>
        <taxon>Chlorobium/Pelodictyon group</taxon>
        <taxon>Chlorobium</taxon>
    </lineage>
</organism>
<dbReference type="Gene3D" id="3.40.50.1010">
    <property type="entry name" value="5'-nuclease"/>
    <property type="match status" value="1"/>
</dbReference>
<evidence type="ECO:0000256" key="5">
    <source>
        <dbReference type="ARBA" id="ARBA00022801"/>
    </source>
</evidence>
<evidence type="ECO:0000256" key="4">
    <source>
        <dbReference type="ARBA" id="ARBA00022723"/>
    </source>
</evidence>
<dbReference type="SUPFAM" id="SSF88723">
    <property type="entry name" value="PIN domain-like"/>
    <property type="match status" value="1"/>
</dbReference>
<dbReference type="GO" id="GO:0004518">
    <property type="term" value="F:nuclease activity"/>
    <property type="evidence" value="ECO:0007669"/>
    <property type="project" value="UniProtKB-KW"/>
</dbReference>
<evidence type="ECO:0000313" key="9">
    <source>
        <dbReference type="EMBL" id="ABB29028.1"/>
    </source>
</evidence>
<keyword evidence="2" id="KW-1277">Toxin-antitoxin system</keyword>
<keyword evidence="6" id="KW-0460">Magnesium</keyword>
<dbReference type="GO" id="GO:0016787">
    <property type="term" value="F:hydrolase activity"/>
    <property type="evidence" value="ECO:0007669"/>
    <property type="project" value="UniProtKB-KW"/>
</dbReference>
<keyword evidence="5" id="KW-0378">Hydrolase</keyword>
<dbReference type="Pfam" id="PF01850">
    <property type="entry name" value="PIN"/>
    <property type="match status" value="1"/>
</dbReference>
<protein>
    <submittedName>
        <fullName evidence="9">PIN (PilT N terminus) domain</fullName>
    </submittedName>
</protein>
<accession>Q3APP7</accession>
<evidence type="ECO:0000256" key="7">
    <source>
        <dbReference type="ARBA" id="ARBA00038093"/>
    </source>
</evidence>
<dbReference type="HOGENOM" id="CLU_118482_8_2_10"/>
<dbReference type="InterPro" id="IPR002716">
    <property type="entry name" value="PIN_dom"/>
</dbReference>
<sequence length="143" mass="16504">MNKRFLLDTNVLSELMKNNPEKKVIQWFDAHQHERFFTSSITKAEILLGIALLPKGRRQKQLYEATFKLFSTTFLEYCFPFCERAAVVYSDIVAHQKRIGRGICTEDAQIAAIALTENLTLATRNVKDFHFIQGLEISNPWHG</sequence>
<dbReference type="STRING" id="340177.Cag_1777"/>
<proteinExistence type="inferred from homology"/>
<name>Q3APP7_CHLCH</name>
<comment type="similarity">
    <text evidence="7">Belongs to the PINc/VapC protein family.</text>
</comment>
<dbReference type="PANTHER" id="PTHR33653:SF1">
    <property type="entry name" value="RIBONUCLEASE VAPC2"/>
    <property type="match status" value="1"/>
</dbReference>
<dbReference type="CDD" id="cd18731">
    <property type="entry name" value="PIN_NgFitB-like"/>
    <property type="match status" value="1"/>
</dbReference>
<dbReference type="InterPro" id="IPR050556">
    <property type="entry name" value="Type_II_TA_system_RNase"/>
</dbReference>
<dbReference type="KEGG" id="cch:Cag_1777"/>
<keyword evidence="4" id="KW-0479">Metal-binding</keyword>
<keyword evidence="3" id="KW-0540">Nuclease</keyword>
<evidence type="ECO:0000256" key="6">
    <source>
        <dbReference type="ARBA" id="ARBA00022842"/>
    </source>
</evidence>